<evidence type="ECO:0000256" key="1">
    <source>
        <dbReference type="SAM" id="Coils"/>
    </source>
</evidence>
<organism evidence="2 3">
    <name type="scientific">Taxus chinensis</name>
    <name type="common">Chinese yew</name>
    <name type="synonym">Taxus wallichiana var. chinensis</name>
    <dbReference type="NCBI Taxonomy" id="29808"/>
    <lineage>
        <taxon>Eukaryota</taxon>
        <taxon>Viridiplantae</taxon>
        <taxon>Streptophyta</taxon>
        <taxon>Embryophyta</taxon>
        <taxon>Tracheophyta</taxon>
        <taxon>Spermatophyta</taxon>
        <taxon>Pinopsida</taxon>
        <taxon>Pinidae</taxon>
        <taxon>Conifers II</taxon>
        <taxon>Cupressales</taxon>
        <taxon>Taxaceae</taxon>
        <taxon>Taxus</taxon>
    </lineage>
</organism>
<evidence type="ECO:0000313" key="2">
    <source>
        <dbReference type="EMBL" id="KAH9304135.1"/>
    </source>
</evidence>
<dbReference type="Gene3D" id="3.30.70.330">
    <property type="match status" value="1"/>
</dbReference>
<dbReference type="OMA" id="LYIHKIP"/>
<keyword evidence="1" id="KW-0175">Coiled coil</keyword>
<evidence type="ECO:0008006" key="4">
    <source>
        <dbReference type="Google" id="ProtNLM"/>
    </source>
</evidence>
<dbReference type="InterPro" id="IPR012677">
    <property type="entry name" value="Nucleotide-bd_a/b_plait_sf"/>
</dbReference>
<reference evidence="2 3" key="1">
    <citation type="journal article" date="2021" name="Nat. Plants">
        <title>The Taxus genome provides insights into paclitaxel biosynthesis.</title>
        <authorList>
            <person name="Xiong X."/>
            <person name="Gou J."/>
            <person name="Liao Q."/>
            <person name="Li Y."/>
            <person name="Zhou Q."/>
            <person name="Bi G."/>
            <person name="Li C."/>
            <person name="Du R."/>
            <person name="Wang X."/>
            <person name="Sun T."/>
            <person name="Guo L."/>
            <person name="Liang H."/>
            <person name="Lu P."/>
            <person name="Wu Y."/>
            <person name="Zhang Z."/>
            <person name="Ro D.K."/>
            <person name="Shang Y."/>
            <person name="Huang S."/>
            <person name="Yan J."/>
        </authorList>
    </citation>
    <scope>NUCLEOTIDE SEQUENCE [LARGE SCALE GENOMIC DNA]</scope>
    <source>
        <strain evidence="2">Ta-2019</strain>
    </source>
</reference>
<protein>
    <recommendedName>
        <fullName evidence="4">RRM domain-containing protein</fullName>
    </recommendedName>
</protein>
<accession>A0AA38FIP6</accession>
<dbReference type="AlphaFoldDB" id="A0AA38FIP6"/>
<dbReference type="InterPro" id="IPR035979">
    <property type="entry name" value="RBD_domain_sf"/>
</dbReference>
<dbReference type="CDD" id="cd00590">
    <property type="entry name" value="RRM_SF"/>
    <property type="match status" value="1"/>
</dbReference>
<dbReference type="GO" id="GO:0003676">
    <property type="term" value="F:nucleic acid binding"/>
    <property type="evidence" value="ECO:0007669"/>
    <property type="project" value="InterPro"/>
</dbReference>
<comment type="caution">
    <text evidence="2">The sequence shown here is derived from an EMBL/GenBank/DDBJ whole genome shotgun (WGS) entry which is preliminary data.</text>
</comment>
<name>A0AA38FIP6_TAXCH</name>
<dbReference type="EMBL" id="JAHRHJ020000008">
    <property type="protein sequence ID" value="KAH9304135.1"/>
    <property type="molecule type" value="Genomic_DNA"/>
</dbReference>
<proteinExistence type="predicted"/>
<evidence type="ECO:0000313" key="3">
    <source>
        <dbReference type="Proteomes" id="UP000824469"/>
    </source>
</evidence>
<feature type="coiled-coil region" evidence="1">
    <location>
        <begin position="304"/>
        <end position="334"/>
    </location>
</feature>
<sequence>MESPCVDALGILVRDKPFPNGHAHGRADAWKGCSRSPMATLIRHLTFYVLGSLEKALPSSPLASCTPGYVLVRIRPVYGTDMSRVVLGCNLREEGKPHVCLDDAIAAMRLTLAKLELGLNNPIDMGESELSVADLSKLYIHKIPGSISVEDLANLFPKTYSVEIQAFSRSKNKPSTTFAIFKSSEDAHEAFDNLKGVLEKDSYGRPQKCVWFHKGGSKKGANMNIRIRKMTVADEEVPISQLHDCSGDPIVIRNRCNNVSGNISECDTEETLHNRKKTKYDKSTNQESFMQNDLEKECNGCVHLEEKERLKKELKQRDAEIKSLQRIVAALTRKHGL</sequence>
<dbReference type="SUPFAM" id="SSF54928">
    <property type="entry name" value="RNA-binding domain, RBD"/>
    <property type="match status" value="1"/>
</dbReference>
<dbReference type="Proteomes" id="UP000824469">
    <property type="component" value="Unassembled WGS sequence"/>
</dbReference>
<keyword evidence="3" id="KW-1185">Reference proteome</keyword>
<gene>
    <name evidence="2" type="ORF">KI387_008539</name>
</gene>